<protein>
    <submittedName>
        <fullName evidence="2">Uncharacterized protein</fullName>
    </submittedName>
</protein>
<dbReference type="Proteomes" id="UP000735302">
    <property type="component" value="Unassembled WGS sequence"/>
</dbReference>
<dbReference type="EMBL" id="BLXT01000403">
    <property type="protein sequence ID" value="GFN76579.1"/>
    <property type="molecule type" value="Genomic_DNA"/>
</dbReference>
<dbReference type="AlphaFoldDB" id="A0AAV3Y0H5"/>
<gene>
    <name evidence="2" type="ORF">PoB_000308500</name>
</gene>
<feature type="region of interest" description="Disordered" evidence="1">
    <location>
        <begin position="24"/>
        <end position="46"/>
    </location>
</feature>
<evidence type="ECO:0000313" key="2">
    <source>
        <dbReference type="EMBL" id="GFN76579.1"/>
    </source>
</evidence>
<reference evidence="2 3" key="1">
    <citation type="journal article" date="2021" name="Elife">
        <title>Chloroplast acquisition without the gene transfer in kleptoplastic sea slugs, Plakobranchus ocellatus.</title>
        <authorList>
            <person name="Maeda T."/>
            <person name="Takahashi S."/>
            <person name="Yoshida T."/>
            <person name="Shimamura S."/>
            <person name="Takaki Y."/>
            <person name="Nagai Y."/>
            <person name="Toyoda A."/>
            <person name="Suzuki Y."/>
            <person name="Arimoto A."/>
            <person name="Ishii H."/>
            <person name="Satoh N."/>
            <person name="Nishiyama T."/>
            <person name="Hasebe M."/>
            <person name="Maruyama T."/>
            <person name="Minagawa J."/>
            <person name="Obokata J."/>
            <person name="Shigenobu S."/>
        </authorList>
    </citation>
    <scope>NUCLEOTIDE SEQUENCE [LARGE SCALE GENOMIC DNA]</scope>
</reference>
<accession>A0AAV3Y0H5</accession>
<name>A0AAV3Y0H5_9GAST</name>
<sequence length="96" mass="10408">MAEHLLASFPPRYLKNFLLFKFPSRGSQKGKSDATGLGTYEGTGYPDSHRVQPGRTIIIKGCTTPGPKPGLTIGQTIIYPAPDAACWARTIELMVT</sequence>
<evidence type="ECO:0000256" key="1">
    <source>
        <dbReference type="SAM" id="MobiDB-lite"/>
    </source>
</evidence>
<evidence type="ECO:0000313" key="3">
    <source>
        <dbReference type="Proteomes" id="UP000735302"/>
    </source>
</evidence>
<proteinExistence type="predicted"/>
<keyword evidence="3" id="KW-1185">Reference proteome</keyword>
<comment type="caution">
    <text evidence="2">The sequence shown here is derived from an EMBL/GenBank/DDBJ whole genome shotgun (WGS) entry which is preliminary data.</text>
</comment>
<organism evidence="2 3">
    <name type="scientific">Plakobranchus ocellatus</name>
    <dbReference type="NCBI Taxonomy" id="259542"/>
    <lineage>
        <taxon>Eukaryota</taxon>
        <taxon>Metazoa</taxon>
        <taxon>Spiralia</taxon>
        <taxon>Lophotrochozoa</taxon>
        <taxon>Mollusca</taxon>
        <taxon>Gastropoda</taxon>
        <taxon>Heterobranchia</taxon>
        <taxon>Euthyneura</taxon>
        <taxon>Panpulmonata</taxon>
        <taxon>Sacoglossa</taxon>
        <taxon>Placobranchoidea</taxon>
        <taxon>Plakobranchidae</taxon>
        <taxon>Plakobranchus</taxon>
    </lineage>
</organism>